<feature type="transmembrane region" description="Helical" evidence="6">
    <location>
        <begin position="373"/>
        <end position="394"/>
    </location>
</feature>
<comment type="caution">
    <text evidence="7">The sequence shown here is derived from an EMBL/GenBank/DDBJ whole genome shotgun (WGS) entry which is preliminary data.</text>
</comment>
<evidence type="ECO:0000256" key="1">
    <source>
        <dbReference type="ARBA" id="ARBA00004651"/>
    </source>
</evidence>
<evidence type="ECO:0000256" key="4">
    <source>
        <dbReference type="ARBA" id="ARBA00022989"/>
    </source>
</evidence>
<sequence length="397" mass="41650">MILSRYVARRFLRMFLLIAGVFLAILFLIDMVEEIRRFGGRGVGLGGAARLAALTIAGSFYEILPLVTLLSGVALFLALARSSELVAIRASGRSALRALAAPAVTAFLLGVIAVAVLNPFVAATIRHRDAVVTAISQGGTQTVSVGDEAVWLRQSLAQPVTVPAGGSSTASAAAAATAAAQTAAQATSGETGQVVIRAGRASTDATTLYDASFTIFSPGVGPTRRIEAAEARLTPNAWQLTDTKEWRLDAANPEATATTRGELSLPTDLTAERIRDGFGQPDSVQIWQLPAFIRGLESAGFSAQRHRVWFQMELARPLLMAAMVVIAAAFTMRHSRGRRTGLLVLGALAAGVALFFLRNLAQVLGNNAQVPALLAAWAPPLAALLFALGAILTLEDG</sequence>
<dbReference type="NCBIfam" id="TIGR04408">
    <property type="entry name" value="LptG_lptG"/>
    <property type="match status" value="1"/>
</dbReference>
<evidence type="ECO:0000313" key="8">
    <source>
        <dbReference type="Proteomes" id="UP001597213"/>
    </source>
</evidence>
<feature type="transmembrane region" description="Helical" evidence="6">
    <location>
        <begin position="52"/>
        <end position="79"/>
    </location>
</feature>
<feature type="transmembrane region" description="Helical" evidence="6">
    <location>
        <begin position="342"/>
        <end position="361"/>
    </location>
</feature>
<dbReference type="Proteomes" id="UP001597213">
    <property type="component" value="Unassembled WGS sequence"/>
</dbReference>
<dbReference type="RefSeq" id="WP_379142964.1">
    <property type="nucleotide sequence ID" value="NZ_JBHUEN010000032.1"/>
</dbReference>
<feature type="transmembrane region" description="Helical" evidence="6">
    <location>
        <begin position="12"/>
        <end position="32"/>
    </location>
</feature>
<keyword evidence="2" id="KW-1003">Cell membrane</keyword>
<reference evidence="8" key="1">
    <citation type="journal article" date="2019" name="Int. J. Syst. Evol. Microbiol.">
        <title>The Global Catalogue of Microorganisms (GCM) 10K type strain sequencing project: providing services to taxonomists for standard genome sequencing and annotation.</title>
        <authorList>
            <consortium name="The Broad Institute Genomics Platform"/>
            <consortium name="The Broad Institute Genome Sequencing Center for Infectious Disease"/>
            <person name="Wu L."/>
            <person name="Ma J."/>
        </authorList>
    </citation>
    <scope>NUCLEOTIDE SEQUENCE [LARGE SCALE GENOMIC DNA]</scope>
    <source>
        <strain evidence="8">CCUG 56029</strain>
    </source>
</reference>
<keyword evidence="5 6" id="KW-0472">Membrane</keyword>
<evidence type="ECO:0000313" key="7">
    <source>
        <dbReference type="EMBL" id="MFD1882383.1"/>
    </source>
</evidence>
<keyword evidence="8" id="KW-1185">Reference proteome</keyword>
<organism evidence="7 8">
    <name type="scientific">Paracoccus pacificus</name>
    <dbReference type="NCBI Taxonomy" id="1463598"/>
    <lineage>
        <taxon>Bacteria</taxon>
        <taxon>Pseudomonadati</taxon>
        <taxon>Pseudomonadota</taxon>
        <taxon>Alphaproteobacteria</taxon>
        <taxon>Rhodobacterales</taxon>
        <taxon>Paracoccaceae</taxon>
        <taxon>Paracoccus</taxon>
    </lineage>
</organism>
<feature type="transmembrane region" description="Helical" evidence="6">
    <location>
        <begin position="314"/>
        <end position="330"/>
    </location>
</feature>
<dbReference type="Pfam" id="PF03739">
    <property type="entry name" value="LptF_LptG"/>
    <property type="match status" value="2"/>
</dbReference>
<evidence type="ECO:0000256" key="3">
    <source>
        <dbReference type="ARBA" id="ARBA00022692"/>
    </source>
</evidence>
<keyword evidence="4 6" id="KW-1133">Transmembrane helix</keyword>
<dbReference type="InterPro" id="IPR030923">
    <property type="entry name" value="LptG"/>
</dbReference>
<feature type="transmembrane region" description="Helical" evidence="6">
    <location>
        <begin position="99"/>
        <end position="121"/>
    </location>
</feature>
<keyword evidence="3 6" id="KW-0812">Transmembrane</keyword>
<evidence type="ECO:0000256" key="5">
    <source>
        <dbReference type="ARBA" id="ARBA00023136"/>
    </source>
</evidence>
<dbReference type="PANTHER" id="PTHR33529">
    <property type="entry name" value="SLR0882 PROTEIN-RELATED"/>
    <property type="match status" value="1"/>
</dbReference>
<dbReference type="InterPro" id="IPR005495">
    <property type="entry name" value="LptG/LptF_permease"/>
</dbReference>
<comment type="subcellular location">
    <subcellularLocation>
        <location evidence="1">Cell membrane</location>
        <topology evidence="1">Multi-pass membrane protein</topology>
    </subcellularLocation>
</comment>
<evidence type="ECO:0000256" key="2">
    <source>
        <dbReference type="ARBA" id="ARBA00022475"/>
    </source>
</evidence>
<accession>A0ABW4R8Z8</accession>
<dbReference type="EMBL" id="JBHUEN010000032">
    <property type="protein sequence ID" value="MFD1882383.1"/>
    <property type="molecule type" value="Genomic_DNA"/>
</dbReference>
<dbReference type="PANTHER" id="PTHR33529:SF2">
    <property type="entry name" value="LIPOPOLYSACCHARIDE EXPORT SYSTEM PERMEASE PROTEIN LPTG"/>
    <property type="match status" value="1"/>
</dbReference>
<protein>
    <submittedName>
        <fullName evidence="7">LPS export ABC transporter permease LptG</fullName>
    </submittedName>
</protein>
<name>A0ABW4R8Z8_9RHOB</name>
<gene>
    <name evidence="7" type="primary">lptG</name>
    <name evidence="7" type="ORF">ACFSCT_11725</name>
</gene>
<proteinExistence type="predicted"/>
<evidence type="ECO:0000256" key="6">
    <source>
        <dbReference type="SAM" id="Phobius"/>
    </source>
</evidence>